<dbReference type="PANTHER" id="PTHR42838:SF2">
    <property type="entry name" value="NITROUS-OXIDE REDUCTASE"/>
    <property type="match status" value="1"/>
</dbReference>
<dbReference type="PROSITE" id="PS00078">
    <property type="entry name" value="COX2"/>
    <property type="match status" value="1"/>
</dbReference>
<evidence type="ECO:0000256" key="1">
    <source>
        <dbReference type="ARBA" id="ARBA00004196"/>
    </source>
</evidence>
<dbReference type="SUPFAM" id="SSF49503">
    <property type="entry name" value="Cupredoxins"/>
    <property type="match status" value="1"/>
</dbReference>
<dbReference type="AlphaFoldDB" id="A0A8J6NPR2"/>
<dbReference type="Proteomes" id="UP000605201">
    <property type="component" value="Unassembled WGS sequence"/>
</dbReference>
<evidence type="ECO:0000256" key="3">
    <source>
        <dbReference type="ARBA" id="ARBA00023008"/>
    </source>
</evidence>
<comment type="caution">
    <text evidence="5">The sequence shown here is derived from an EMBL/GenBank/DDBJ whole genome shotgun (WGS) entry which is preliminary data.</text>
</comment>
<dbReference type="InterPro" id="IPR001505">
    <property type="entry name" value="Copper_CuA"/>
</dbReference>
<proteinExistence type="predicted"/>
<dbReference type="InterPro" id="IPR008972">
    <property type="entry name" value="Cupredoxin"/>
</dbReference>
<dbReference type="GO" id="GO:0004129">
    <property type="term" value="F:cytochrome-c oxidase activity"/>
    <property type="evidence" value="ECO:0007669"/>
    <property type="project" value="InterPro"/>
</dbReference>
<protein>
    <submittedName>
        <fullName evidence="5">Cupredoxin domain-containing protein</fullName>
    </submittedName>
</protein>
<keyword evidence="2" id="KW-0479">Metal-binding</keyword>
<dbReference type="GO" id="GO:0030313">
    <property type="term" value="C:cell envelope"/>
    <property type="evidence" value="ECO:0007669"/>
    <property type="project" value="UniProtKB-SubCell"/>
</dbReference>
<feature type="domain" description="Cytochrome oxidase subunit II copper A binding" evidence="4">
    <location>
        <begin position="86"/>
        <end position="149"/>
    </location>
</feature>
<evidence type="ECO:0000259" key="4">
    <source>
        <dbReference type="Pfam" id="PF00116"/>
    </source>
</evidence>
<keyword evidence="3" id="KW-0186">Copper</keyword>
<dbReference type="Gene3D" id="2.60.40.420">
    <property type="entry name" value="Cupredoxins - blue copper proteins"/>
    <property type="match status" value="1"/>
</dbReference>
<dbReference type="Pfam" id="PF00116">
    <property type="entry name" value="COX2"/>
    <property type="match status" value="1"/>
</dbReference>
<reference evidence="5 6" key="1">
    <citation type="submission" date="2020-08" db="EMBL/GenBank/DDBJ databases">
        <title>Bridging the membrane lipid divide: bacteria of the FCB group superphylum have the potential to synthesize archaeal ether lipids.</title>
        <authorList>
            <person name="Villanueva L."/>
            <person name="Von Meijenfeldt F.A.B."/>
            <person name="Westbye A.B."/>
            <person name="Yadav S."/>
            <person name="Hopmans E.C."/>
            <person name="Dutilh B.E."/>
            <person name="Sinninghe Damste J.S."/>
        </authorList>
    </citation>
    <scope>NUCLEOTIDE SEQUENCE [LARGE SCALE GENOMIC DNA]</scope>
    <source>
        <strain evidence="5">NIOZ-UU17</strain>
    </source>
</reference>
<name>A0A8J6NPR2_9BACT</name>
<dbReference type="GO" id="GO:0005507">
    <property type="term" value="F:copper ion binding"/>
    <property type="evidence" value="ECO:0007669"/>
    <property type="project" value="InterPro"/>
</dbReference>
<dbReference type="PANTHER" id="PTHR42838">
    <property type="entry name" value="CYTOCHROME C OXIDASE SUBUNIT II"/>
    <property type="match status" value="1"/>
</dbReference>
<evidence type="ECO:0000256" key="2">
    <source>
        <dbReference type="ARBA" id="ARBA00022723"/>
    </source>
</evidence>
<organism evidence="5 6">
    <name type="scientific">Candidatus Desulfatibia vada</name>
    <dbReference type="NCBI Taxonomy" id="2841696"/>
    <lineage>
        <taxon>Bacteria</taxon>
        <taxon>Pseudomonadati</taxon>
        <taxon>Thermodesulfobacteriota</taxon>
        <taxon>Desulfobacteria</taxon>
        <taxon>Desulfobacterales</taxon>
        <taxon>Desulfobacterales incertae sedis</taxon>
        <taxon>Candidatus Desulfatibia</taxon>
    </lineage>
</organism>
<accession>A0A8J6NPR2</accession>
<sequence>MKISGKKSEFIFLILLISIVVGLPLGILAYDRYLWPHKTTSGAREFTLTGSAQSGWLLGEVQAHDILSFEKKQGSSQKPVIEVSKGDLVVIKLRSSDVAHGFSLKAFGVYLTEPIKPGKTAFVSFKADKVGTFVFACNVFCGGIHQNMKGILVVKP</sequence>
<dbReference type="GO" id="GO:0016020">
    <property type="term" value="C:membrane"/>
    <property type="evidence" value="ECO:0007669"/>
    <property type="project" value="InterPro"/>
</dbReference>
<comment type="subcellular location">
    <subcellularLocation>
        <location evidence="1">Cell envelope</location>
    </subcellularLocation>
</comment>
<gene>
    <name evidence="5" type="ORF">H8D96_04895</name>
</gene>
<dbReference type="InterPro" id="IPR002429">
    <property type="entry name" value="CcO_II-like_C"/>
</dbReference>
<dbReference type="InterPro" id="IPR051403">
    <property type="entry name" value="NosZ/Cyto_c_oxidase_sub2"/>
</dbReference>
<dbReference type="EMBL" id="JACNIG010000122">
    <property type="protein sequence ID" value="MBC8431236.1"/>
    <property type="molecule type" value="Genomic_DNA"/>
</dbReference>
<evidence type="ECO:0000313" key="6">
    <source>
        <dbReference type="Proteomes" id="UP000605201"/>
    </source>
</evidence>
<evidence type="ECO:0000313" key="5">
    <source>
        <dbReference type="EMBL" id="MBC8431236.1"/>
    </source>
</evidence>